<feature type="region of interest" description="Disordered" evidence="1">
    <location>
        <begin position="1"/>
        <end position="74"/>
    </location>
</feature>
<dbReference type="InterPro" id="IPR025339">
    <property type="entry name" value="DUF4245"/>
</dbReference>
<reference evidence="4" key="1">
    <citation type="journal article" date="2019" name="Int. J. Syst. Evol. Microbiol.">
        <title>The Global Catalogue of Microorganisms (GCM) 10K type strain sequencing project: providing services to taxonomists for standard genome sequencing and annotation.</title>
        <authorList>
            <consortium name="The Broad Institute Genomics Platform"/>
            <consortium name="The Broad Institute Genome Sequencing Center for Infectious Disease"/>
            <person name="Wu L."/>
            <person name="Ma J."/>
        </authorList>
    </citation>
    <scope>NUCLEOTIDE SEQUENCE [LARGE SCALE GENOMIC DNA]</scope>
    <source>
        <strain evidence="4">XZYJT-10</strain>
    </source>
</reference>
<name>A0ABW2HU43_9ACTN</name>
<evidence type="ECO:0000256" key="1">
    <source>
        <dbReference type="SAM" id="MobiDB-lite"/>
    </source>
</evidence>
<dbReference type="Proteomes" id="UP001596548">
    <property type="component" value="Unassembled WGS sequence"/>
</dbReference>
<keyword evidence="2" id="KW-0812">Transmembrane</keyword>
<evidence type="ECO:0000313" key="4">
    <source>
        <dbReference type="Proteomes" id="UP001596548"/>
    </source>
</evidence>
<comment type="caution">
    <text evidence="3">The sequence shown here is derived from an EMBL/GenBank/DDBJ whole genome shotgun (WGS) entry which is preliminary data.</text>
</comment>
<organism evidence="3 4">
    <name type="scientific">Paractinoplanes rhizophilus</name>
    <dbReference type="NCBI Taxonomy" id="1416877"/>
    <lineage>
        <taxon>Bacteria</taxon>
        <taxon>Bacillati</taxon>
        <taxon>Actinomycetota</taxon>
        <taxon>Actinomycetes</taxon>
        <taxon>Micromonosporales</taxon>
        <taxon>Micromonosporaceae</taxon>
        <taxon>Paractinoplanes</taxon>
    </lineage>
</organism>
<keyword evidence="4" id="KW-1185">Reference proteome</keyword>
<dbReference type="RefSeq" id="WP_378969000.1">
    <property type="nucleotide sequence ID" value="NZ_JBHTBJ010000010.1"/>
</dbReference>
<keyword evidence="2" id="KW-0472">Membrane</keyword>
<dbReference type="EMBL" id="JBHTBJ010000010">
    <property type="protein sequence ID" value="MFC7275653.1"/>
    <property type="molecule type" value="Genomic_DNA"/>
</dbReference>
<sequence>MEPAPRTQPASDQPPSTAAGDDAARPASDDATHPVGGDDGARPVGGDDAARPVAGDDAAVSEGNPRLGRGGERSPRDMVMSLAVLLVPIALLLIFYRVVLSGDAPITVDPAPTIQEAQHAAAFTVVVPQGLGDDWHTSSATFKRQSDGATLRLGYVDPDKDPVQLVESSVPTATLLPGELGENAKALGNFRSPAGVWRVYDGRPGEKALVLADQSRTIVVVGKTDMKNLETLATSLR</sequence>
<feature type="transmembrane region" description="Helical" evidence="2">
    <location>
        <begin position="79"/>
        <end position="99"/>
    </location>
</feature>
<feature type="compositionally biased region" description="Basic and acidic residues" evidence="1">
    <location>
        <begin position="22"/>
        <end position="32"/>
    </location>
</feature>
<accession>A0ABW2HU43</accession>
<protein>
    <submittedName>
        <fullName evidence="3">DUF4245 domain-containing protein</fullName>
    </submittedName>
</protein>
<proteinExistence type="predicted"/>
<gene>
    <name evidence="3" type="ORF">ACFQS1_16820</name>
</gene>
<keyword evidence="2" id="KW-1133">Transmembrane helix</keyword>
<dbReference type="Pfam" id="PF14030">
    <property type="entry name" value="DUF4245"/>
    <property type="match status" value="1"/>
</dbReference>
<evidence type="ECO:0000256" key="2">
    <source>
        <dbReference type="SAM" id="Phobius"/>
    </source>
</evidence>
<evidence type="ECO:0000313" key="3">
    <source>
        <dbReference type="EMBL" id="MFC7275653.1"/>
    </source>
</evidence>